<name>A0AAN7QEL1_TRANT</name>
<dbReference type="Proteomes" id="UP001346149">
    <property type="component" value="Unassembled WGS sequence"/>
</dbReference>
<reference evidence="1 2" key="1">
    <citation type="journal article" date="2023" name="Hortic Res">
        <title>Pangenome of water caltrop reveals structural variations and asymmetric subgenome divergence after allopolyploidization.</title>
        <authorList>
            <person name="Zhang X."/>
            <person name="Chen Y."/>
            <person name="Wang L."/>
            <person name="Yuan Y."/>
            <person name="Fang M."/>
            <person name="Shi L."/>
            <person name="Lu R."/>
            <person name="Comes H.P."/>
            <person name="Ma Y."/>
            <person name="Chen Y."/>
            <person name="Huang G."/>
            <person name="Zhou Y."/>
            <person name="Zheng Z."/>
            <person name="Qiu Y."/>
        </authorList>
    </citation>
    <scope>NUCLEOTIDE SEQUENCE [LARGE SCALE GENOMIC DNA]</scope>
    <source>
        <strain evidence="1">F231</strain>
    </source>
</reference>
<comment type="caution">
    <text evidence="1">The sequence shown here is derived from an EMBL/GenBank/DDBJ whole genome shotgun (WGS) entry which is preliminary data.</text>
</comment>
<proteinExistence type="predicted"/>
<protein>
    <submittedName>
        <fullName evidence="1">Uncharacterized protein</fullName>
    </submittedName>
</protein>
<sequence>MLIDAMPITGRLLLSHGASSKAPDSMEVRERLSGLLGRSIAASGRQNAVATEPMGAGGRATVLCGRQRRTGPVEETSGNGLRDRENRRRCCRDCWRLGCNIGCPTRGWPTLETADGNEGGCTAPGWRREDGDAVGQWRPNYRFGSSFLCCWFFRFPQTVMLLRQWRSILREVAGKDSMTSEIVFYKPNSAQMNEDGFRKGSAFLVKLQRLEDG</sequence>
<dbReference type="AlphaFoldDB" id="A0AAN7QEL1"/>
<gene>
    <name evidence="1" type="ORF">SAY86_026259</name>
</gene>
<evidence type="ECO:0000313" key="2">
    <source>
        <dbReference type="Proteomes" id="UP001346149"/>
    </source>
</evidence>
<evidence type="ECO:0000313" key="1">
    <source>
        <dbReference type="EMBL" id="KAK4765169.1"/>
    </source>
</evidence>
<accession>A0AAN7QEL1</accession>
<dbReference type="EMBL" id="JAXQNO010000023">
    <property type="protein sequence ID" value="KAK4765169.1"/>
    <property type="molecule type" value="Genomic_DNA"/>
</dbReference>
<organism evidence="1 2">
    <name type="scientific">Trapa natans</name>
    <name type="common">Water chestnut</name>
    <dbReference type="NCBI Taxonomy" id="22666"/>
    <lineage>
        <taxon>Eukaryota</taxon>
        <taxon>Viridiplantae</taxon>
        <taxon>Streptophyta</taxon>
        <taxon>Embryophyta</taxon>
        <taxon>Tracheophyta</taxon>
        <taxon>Spermatophyta</taxon>
        <taxon>Magnoliopsida</taxon>
        <taxon>eudicotyledons</taxon>
        <taxon>Gunneridae</taxon>
        <taxon>Pentapetalae</taxon>
        <taxon>rosids</taxon>
        <taxon>malvids</taxon>
        <taxon>Myrtales</taxon>
        <taxon>Lythraceae</taxon>
        <taxon>Trapa</taxon>
    </lineage>
</organism>
<keyword evidence="2" id="KW-1185">Reference proteome</keyword>